<dbReference type="AlphaFoldDB" id="A0A853F4Z2"/>
<dbReference type="Gene3D" id="3.30.460.10">
    <property type="entry name" value="Beta Polymerase, domain 2"/>
    <property type="match status" value="1"/>
</dbReference>
<evidence type="ECO:0000313" key="4">
    <source>
        <dbReference type="EMBL" id="NYT28722.1"/>
    </source>
</evidence>
<keyword evidence="1" id="KW-0051">Antiviral defense</keyword>
<dbReference type="InterPro" id="IPR006116">
    <property type="entry name" value="NT_2-5OAS_ClassI-CCAase"/>
</dbReference>
<sequence>MGISNYLNTKAAESVIRDSEKGSIQKSIRFIKEKIDSYFDNVENHFIFGSYTRNTILPRSIDEKSDIDYMVVFENDDATPQTYLNRLRKFVKKYYSQSEIKQSHPTIQLELNHITFELVPTIIDVGWFGSSSYQIPSKIDGEDEWIDTDPNGFNEELTEANKDNKSLIKPLIRLLKHWNTKHGYIFESFLLEKDIVSIDYFWMTENKRLKDYFYKYIESMEIDESLSQWKQIKIENIKNSIKEAKEAELENNTEKAENIIRKIFKDEIIQNNTNSSLVHIEQPKWEIAKYYNISIFAKVDGDNFSSGEPLDKNLGLRFDAITTTPKPYNVFWQIVNTGRESINANCLRGEITPAKSAGAGGLNLIEHTAYTGNHWVECFIVKNNICVARSGQFKVNIK</sequence>
<feature type="coiled-coil region" evidence="2">
    <location>
        <begin position="230"/>
        <end position="262"/>
    </location>
</feature>
<accession>A0A853F4Z2</accession>
<dbReference type="Pfam" id="PF18144">
    <property type="entry name" value="SMODS"/>
    <property type="match status" value="1"/>
</dbReference>
<comment type="caution">
    <text evidence="4">The sequence shown here is derived from an EMBL/GenBank/DDBJ whole genome shotgun (WGS) entry which is preliminary data.</text>
</comment>
<dbReference type="SUPFAM" id="SSF81301">
    <property type="entry name" value="Nucleotidyltransferase"/>
    <property type="match status" value="1"/>
</dbReference>
<dbReference type="EMBL" id="JACCHT010000020">
    <property type="protein sequence ID" value="NYT28722.1"/>
    <property type="molecule type" value="Genomic_DNA"/>
</dbReference>
<dbReference type="GO" id="GO:0016779">
    <property type="term" value="F:nucleotidyltransferase activity"/>
    <property type="evidence" value="ECO:0007669"/>
    <property type="project" value="InterPro"/>
</dbReference>
<gene>
    <name evidence="4" type="ORF">H0A76_13260</name>
</gene>
<protein>
    <recommendedName>
        <fullName evidence="3">Adenylyl/Guanylyl and SMODS C-terminal sensor domain-containing protein</fullName>
    </recommendedName>
</protein>
<dbReference type="Proteomes" id="UP000568751">
    <property type="component" value="Unassembled WGS sequence"/>
</dbReference>
<evidence type="ECO:0000259" key="3">
    <source>
        <dbReference type="Pfam" id="PF18134"/>
    </source>
</evidence>
<dbReference type="InterPro" id="IPR040511">
    <property type="entry name" value="AGS_C"/>
</dbReference>
<organism evidence="4 5">
    <name type="scientific">Candidatus Thiodubiliella endoseptemdiera</name>
    <dbReference type="NCBI Taxonomy" id="2738886"/>
    <lineage>
        <taxon>Bacteria</taxon>
        <taxon>Pseudomonadati</taxon>
        <taxon>Pseudomonadota</taxon>
        <taxon>Gammaproteobacteria</taxon>
        <taxon>Candidatus Pseudothioglobaceae</taxon>
        <taxon>Candidatus Thiodubiliella</taxon>
    </lineage>
</organism>
<reference evidence="4 5" key="1">
    <citation type="submission" date="2020-05" db="EMBL/GenBank/DDBJ databases">
        <title>Horizontal transmission and recombination maintain forever young bacterial symbiont genomes.</title>
        <authorList>
            <person name="Russell S.L."/>
            <person name="Pepper-Tunick E."/>
            <person name="Svedberg J."/>
            <person name="Byrne A."/>
            <person name="Ruelas Castillo J."/>
            <person name="Vollmers C."/>
            <person name="Beinart R.A."/>
            <person name="Corbett-Detig R."/>
        </authorList>
    </citation>
    <scope>NUCLEOTIDE SEQUENCE [LARGE SCALE GENOMIC DNA]</scope>
    <source>
        <strain evidence="4">455</strain>
    </source>
</reference>
<evidence type="ECO:0000256" key="2">
    <source>
        <dbReference type="SAM" id="Coils"/>
    </source>
</evidence>
<dbReference type="GO" id="GO:0051607">
    <property type="term" value="P:defense response to virus"/>
    <property type="evidence" value="ECO:0007669"/>
    <property type="project" value="UniProtKB-KW"/>
</dbReference>
<dbReference type="InterPro" id="IPR043519">
    <property type="entry name" value="NT_sf"/>
</dbReference>
<evidence type="ECO:0000313" key="5">
    <source>
        <dbReference type="Proteomes" id="UP000568751"/>
    </source>
</evidence>
<dbReference type="Pfam" id="PF18134">
    <property type="entry name" value="AGS_C"/>
    <property type="match status" value="1"/>
</dbReference>
<keyword evidence="2" id="KW-0175">Coiled coil</keyword>
<proteinExistence type="predicted"/>
<dbReference type="CDD" id="cd05400">
    <property type="entry name" value="NT_2-5OAS_ClassI-CCAase"/>
    <property type="match status" value="1"/>
</dbReference>
<feature type="domain" description="Adenylyl/Guanylyl and SMODS C-terminal sensor" evidence="3">
    <location>
        <begin position="280"/>
        <end position="398"/>
    </location>
</feature>
<evidence type="ECO:0000256" key="1">
    <source>
        <dbReference type="ARBA" id="ARBA00023118"/>
    </source>
</evidence>
<name>A0A853F4Z2_9GAMM</name>